<gene>
    <name evidence="2" type="ORF">A5679_23685</name>
</gene>
<protein>
    <submittedName>
        <fullName evidence="2">Uncharacterized protein</fullName>
    </submittedName>
</protein>
<reference evidence="2 3" key="1">
    <citation type="submission" date="2016-06" db="EMBL/GenBank/DDBJ databases">
        <authorList>
            <person name="Kjaerup R.B."/>
            <person name="Dalgaard T.S."/>
            <person name="Juul-Madsen H.R."/>
        </authorList>
    </citation>
    <scope>NUCLEOTIDE SEQUENCE [LARGE SCALE GENOMIC DNA]</scope>
    <source>
        <strain evidence="2 3">E2838</strain>
    </source>
</reference>
<accession>A0A1A2UU34</accession>
<dbReference type="RefSeq" id="WP_067308964.1">
    <property type="nucleotide sequence ID" value="NZ_LZJY01000342.1"/>
</dbReference>
<evidence type="ECO:0000313" key="2">
    <source>
        <dbReference type="EMBL" id="OBH91940.1"/>
    </source>
</evidence>
<proteinExistence type="predicted"/>
<dbReference type="Proteomes" id="UP000092207">
    <property type="component" value="Unassembled WGS sequence"/>
</dbReference>
<evidence type="ECO:0000313" key="3">
    <source>
        <dbReference type="Proteomes" id="UP000092207"/>
    </source>
</evidence>
<evidence type="ECO:0000256" key="1">
    <source>
        <dbReference type="SAM" id="MobiDB-lite"/>
    </source>
</evidence>
<sequence>MSLVEWLKSPHHLRTRLMMERQPIRNVEMETVFLEISHRDARLRFPVMFMLLPRRLGSSSERAPRPDQQKLPPNVD</sequence>
<organism evidence="2 3">
    <name type="scientific">Mycobacterium scrofulaceum</name>
    <dbReference type="NCBI Taxonomy" id="1783"/>
    <lineage>
        <taxon>Bacteria</taxon>
        <taxon>Bacillati</taxon>
        <taxon>Actinomycetota</taxon>
        <taxon>Actinomycetes</taxon>
        <taxon>Mycobacteriales</taxon>
        <taxon>Mycobacteriaceae</taxon>
        <taxon>Mycobacterium</taxon>
    </lineage>
</organism>
<dbReference type="EMBL" id="LZJY01000342">
    <property type="protein sequence ID" value="OBH91940.1"/>
    <property type="molecule type" value="Genomic_DNA"/>
</dbReference>
<name>A0A1A2UU34_MYCSC</name>
<dbReference type="AlphaFoldDB" id="A0A1A2UU34"/>
<comment type="caution">
    <text evidence="2">The sequence shown here is derived from an EMBL/GenBank/DDBJ whole genome shotgun (WGS) entry which is preliminary data.</text>
</comment>
<feature type="region of interest" description="Disordered" evidence="1">
    <location>
        <begin position="56"/>
        <end position="76"/>
    </location>
</feature>